<evidence type="ECO:0000256" key="2">
    <source>
        <dbReference type="ARBA" id="ARBA00022670"/>
    </source>
</evidence>
<dbReference type="CDD" id="cd05483">
    <property type="entry name" value="retropepsin_like_bacteria"/>
    <property type="match status" value="2"/>
</dbReference>
<evidence type="ECO:0000256" key="5">
    <source>
        <dbReference type="SAM" id="MobiDB-lite"/>
    </source>
</evidence>
<dbReference type="GO" id="GO:0004190">
    <property type="term" value="F:aspartic-type endopeptidase activity"/>
    <property type="evidence" value="ECO:0007669"/>
    <property type="project" value="UniProtKB-KW"/>
</dbReference>
<organism evidence="7 8">
    <name type="scientific">Novacetimonas hansenii</name>
    <name type="common">Komagataeibacter hansenii</name>
    <dbReference type="NCBI Taxonomy" id="436"/>
    <lineage>
        <taxon>Bacteria</taxon>
        <taxon>Pseudomonadati</taxon>
        <taxon>Pseudomonadota</taxon>
        <taxon>Alphaproteobacteria</taxon>
        <taxon>Acetobacterales</taxon>
        <taxon>Acetobacteraceae</taxon>
        <taxon>Novacetimonas</taxon>
    </lineage>
</organism>
<dbReference type="InterPro" id="IPR034122">
    <property type="entry name" value="Retropepsin-like_bacterial"/>
</dbReference>
<dbReference type="Pfam" id="PF13975">
    <property type="entry name" value="gag-asp_proteas"/>
    <property type="match status" value="1"/>
</dbReference>
<keyword evidence="3" id="KW-0064">Aspartyl protease</keyword>
<dbReference type="GO" id="GO:0006508">
    <property type="term" value="P:proteolysis"/>
    <property type="evidence" value="ECO:0007669"/>
    <property type="project" value="UniProtKB-KW"/>
</dbReference>
<feature type="signal peptide" evidence="6">
    <location>
        <begin position="1"/>
        <end position="24"/>
    </location>
</feature>
<keyword evidence="2 7" id="KW-0645">Protease</keyword>
<evidence type="ECO:0000256" key="4">
    <source>
        <dbReference type="ARBA" id="ARBA00022801"/>
    </source>
</evidence>
<protein>
    <submittedName>
        <fullName evidence="7">Retroviral-like aspartic protease family protein</fullName>
    </submittedName>
</protein>
<dbReference type="SUPFAM" id="SSF50630">
    <property type="entry name" value="Acid proteases"/>
    <property type="match status" value="2"/>
</dbReference>
<dbReference type="PROSITE" id="PS51257">
    <property type="entry name" value="PROKAR_LIPOPROTEIN"/>
    <property type="match status" value="1"/>
</dbReference>
<sequence length="350" mass="37470">MAIPRHFRPVCGVVAGLSVLLACAQVPPVRHAHAQDAARLCSRRHVAQVPLRNDGGYLSIVAQVAGRDLSLLVDTGSDGGLLTPEMVHRLRLALDPDQQTVVHGTGGTAHATPNAIMPDLRIGGIDFGVMSAPVGILPGQPMITPPVGGLLGGDILSRFDLDMDVPNGQLGLWEVHAASLACAQPPAWAGWYDTLPLQRQENRFMLNVRINGQPVMALLDSGARSRIVSPHVAARLGVPAQQLETDPGGITSGIDGHEDVYHWHRFSSLQIGHELERNTVMTVAPLREGLEMLLGSDWFATHRVWISYATGQAFVRPALHTPVPARPASDPVMMPVAPRHAPHPASGTRP</sequence>
<evidence type="ECO:0000313" key="8">
    <source>
        <dbReference type="Proteomes" id="UP001202887"/>
    </source>
</evidence>
<dbReference type="PANTHER" id="PTHR12917:SF1">
    <property type="entry name" value="AT13091P"/>
    <property type="match status" value="1"/>
</dbReference>
<reference evidence="7" key="2">
    <citation type="submission" date="2022-03" db="EMBL/GenBank/DDBJ databases">
        <authorList>
            <person name="Ryngajllo M."/>
            <person name="Jacek P."/>
            <person name="Kubiak K."/>
        </authorList>
    </citation>
    <scope>NUCLEOTIDE SEQUENCE</scope>
    <source>
        <strain evidence="7">SI1</strain>
    </source>
</reference>
<evidence type="ECO:0000256" key="1">
    <source>
        <dbReference type="ARBA" id="ARBA00009136"/>
    </source>
</evidence>
<dbReference type="Gene3D" id="2.40.70.10">
    <property type="entry name" value="Acid Proteases"/>
    <property type="match status" value="2"/>
</dbReference>
<accession>A0AAW5EVW0</accession>
<keyword evidence="6" id="KW-0732">Signal</keyword>
<dbReference type="Pfam" id="PF13650">
    <property type="entry name" value="Asp_protease_2"/>
    <property type="match status" value="1"/>
</dbReference>
<evidence type="ECO:0000256" key="6">
    <source>
        <dbReference type="SAM" id="SignalP"/>
    </source>
</evidence>
<comment type="caution">
    <text evidence="7">The sequence shown here is derived from an EMBL/GenBank/DDBJ whole genome shotgun (WGS) entry which is preliminary data.</text>
</comment>
<feature type="chain" id="PRO_5043778388" evidence="6">
    <location>
        <begin position="25"/>
        <end position="350"/>
    </location>
</feature>
<comment type="similarity">
    <text evidence="1">Belongs to the DDI1 family.</text>
</comment>
<evidence type="ECO:0000256" key="3">
    <source>
        <dbReference type="ARBA" id="ARBA00022750"/>
    </source>
</evidence>
<feature type="region of interest" description="Disordered" evidence="5">
    <location>
        <begin position="326"/>
        <end position="350"/>
    </location>
</feature>
<evidence type="ECO:0000313" key="7">
    <source>
        <dbReference type="EMBL" id="MCJ8355003.1"/>
    </source>
</evidence>
<gene>
    <name evidence="7" type="ORF">K1W68_13550</name>
</gene>
<dbReference type="Proteomes" id="UP001202887">
    <property type="component" value="Unassembled WGS sequence"/>
</dbReference>
<dbReference type="PANTHER" id="PTHR12917">
    <property type="entry name" value="ASPARTYL PROTEASE DDI-RELATED"/>
    <property type="match status" value="1"/>
</dbReference>
<dbReference type="EMBL" id="JAIBCX010000047">
    <property type="protein sequence ID" value="MCJ8355003.1"/>
    <property type="molecule type" value="Genomic_DNA"/>
</dbReference>
<reference evidence="7" key="1">
    <citation type="journal article" date="2021" name="Polymers (Basel)">
        <title>Highly Stretchable Bacterial Cellulose Produced by Komagataeibacter hansenii SI1.</title>
        <authorList>
            <person name="Cielecka I."/>
            <person name="Ryngajllo M."/>
            <person name="Maniukiewicz W."/>
            <person name="Bielecki S."/>
        </authorList>
    </citation>
    <scope>NUCLEOTIDE SEQUENCE</scope>
    <source>
        <strain evidence="7">SI1</strain>
    </source>
</reference>
<dbReference type="AlphaFoldDB" id="A0AAW5EVW0"/>
<keyword evidence="4" id="KW-0378">Hydrolase</keyword>
<dbReference type="RefSeq" id="WP_247067607.1">
    <property type="nucleotide sequence ID" value="NZ_CP094848.1"/>
</dbReference>
<name>A0AAW5EVW0_NOVHA</name>
<proteinExistence type="inferred from homology"/>
<dbReference type="InterPro" id="IPR021109">
    <property type="entry name" value="Peptidase_aspartic_dom_sf"/>
</dbReference>